<dbReference type="InterPro" id="IPR029063">
    <property type="entry name" value="SAM-dependent_MTases_sf"/>
</dbReference>
<dbReference type="AlphaFoldDB" id="A0A6S7HLB6"/>
<evidence type="ECO:0000313" key="2">
    <source>
        <dbReference type="EMBL" id="CAB4006775.1"/>
    </source>
</evidence>
<dbReference type="CDD" id="cd02440">
    <property type="entry name" value="AdoMet_MTases"/>
    <property type="match status" value="1"/>
</dbReference>
<organism evidence="2 3">
    <name type="scientific">Paramuricea clavata</name>
    <name type="common">Red gorgonian</name>
    <name type="synonym">Violescent sea-whip</name>
    <dbReference type="NCBI Taxonomy" id="317549"/>
    <lineage>
        <taxon>Eukaryota</taxon>
        <taxon>Metazoa</taxon>
        <taxon>Cnidaria</taxon>
        <taxon>Anthozoa</taxon>
        <taxon>Octocorallia</taxon>
        <taxon>Malacalcyonacea</taxon>
        <taxon>Plexauridae</taxon>
        <taxon>Paramuricea</taxon>
    </lineage>
</organism>
<proteinExistence type="predicted"/>
<keyword evidence="3" id="KW-1185">Reference proteome</keyword>
<dbReference type="OrthoDB" id="506498at2759"/>
<comment type="caution">
    <text evidence="2">The sequence shown here is derived from an EMBL/GenBank/DDBJ whole genome shotgun (WGS) entry which is preliminary data.</text>
</comment>
<keyword evidence="1" id="KW-0808">Transferase</keyword>
<dbReference type="Gene3D" id="3.40.50.150">
    <property type="entry name" value="Vaccinia Virus protein VP39"/>
    <property type="match status" value="1"/>
</dbReference>
<dbReference type="PANTHER" id="PTHR43861">
    <property type="entry name" value="TRANS-ACONITATE 2-METHYLTRANSFERASE-RELATED"/>
    <property type="match status" value="1"/>
</dbReference>
<evidence type="ECO:0000256" key="1">
    <source>
        <dbReference type="ARBA" id="ARBA00022679"/>
    </source>
</evidence>
<evidence type="ECO:0000313" key="3">
    <source>
        <dbReference type="Proteomes" id="UP001152795"/>
    </source>
</evidence>
<protein>
    <submittedName>
        <fullName evidence="2">Uncharacterized protein</fullName>
    </submittedName>
</protein>
<dbReference type="Proteomes" id="UP001152795">
    <property type="component" value="Unassembled WGS sequence"/>
</dbReference>
<dbReference type="EMBL" id="CACRXK020005599">
    <property type="protein sequence ID" value="CAB4006775.1"/>
    <property type="molecule type" value="Genomic_DNA"/>
</dbReference>
<dbReference type="InterPro" id="IPR041698">
    <property type="entry name" value="Methyltransf_25"/>
</dbReference>
<accession>A0A6S7HLB6</accession>
<reference evidence="2" key="1">
    <citation type="submission" date="2020-04" db="EMBL/GenBank/DDBJ databases">
        <authorList>
            <person name="Alioto T."/>
            <person name="Alioto T."/>
            <person name="Gomez Garrido J."/>
        </authorList>
    </citation>
    <scope>NUCLEOTIDE SEQUENCE</scope>
    <source>
        <strain evidence="2">A484AB</strain>
    </source>
</reference>
<gene>
    <name evidence="2" type="ORF">PACLA_8A063918</name>
</gene>
<dbReference type="GO" id="GO:0016740">
    <property type="term" value="F:transferase activity"/>
    <property type="evidence" value="ECO:0007669"/>
    <property type="project" value="UniProtKB-KW"/>
</dbReference>
<dbReference type="SUPFAM" id="SSF53335">
    <property type="entry name" value="S-adenosyl-L-methionine-dependent methyltransferases"/>
    <property type="match status" value="1"/>
</dbReference>
<sequence>MGCRFLETLNIKLVKKVLDMGCGTGELTKYIAEKVGNLGEVVGIDPDHARVKLAQENMKTVSNASFLVGTSESKFLNDNQDYYDIHFSNHAYHWLNNKDKATYVKVAFRCLKQGGLIAIQCIAELDDDIDKRLFENALGRPVSAKVHYAEEGSARQLLSDVGFTEVDVKIIPSVTYYSSFQIFADSFLAITKTNINDVPNKELLTEFKLKAIEKDGRVKSKYNLVQIKGRKR</sequence>
<name>A0A6S7HLB6_PARCT</name>
<dbReference type="Pfam" id="PF13649">
    <property type="entry name" value="Methyltransf_25"/>
    <property type="match status" value="1"/>
</dbReference>